<feature type="region of interest" description="Disordered" evidence="2">
    <location>
        <begin position="302"/>
        <end position="351"/>
    </location>
</feature>
<dbReference type="PANTHER" id="PTHR47219">
    <property type="entry name" value="RAB GTPASE-ACTIVATING PROTEIN 1-LIKE"/>
    <property type="match status" value="1"/>
</dbReference>
<reference evidence="4 5" key="1">
    <citation type="submission" date="2018-11" db="EMBL/GenBank/DDBJ databases">
        <title>Genome sequence of Saitozyma podzolica DSM 27192.</title>
        <authorList>
            <person name="Aliyu H."/>
            <person name="Gorte O."/>
            <person name="Ochsenreither K."/>
        </authorList>
    </citation>
    <scope>NUCLEOTIDE SEQUENCE [LARGE SCALE GENOMIC DNA]</scope>
    <source>
        <strain evidence="4 5">DSM 27192</strain>
    </source>
</reference>
<dbReference type="PANTHER" id="PTHR47219:SF20">
    <property type="entry name" value="TBC1 DOMAIN FAMILY MEMBER 2B"/>
    <property type="match status" value="1"/>
</dbReference>
<dbReference type="EMBL" id="RSCD01000031">
    <property type="protein sequence ID" value="RSH81348.1"/>
    <property type="molecule type" value="Genomic_DNA"/>
</dbReference>
<dbReference type="Proteomes" id="UP000279259">
    <property type="component" value="Unassembled WGS sequence"/>
</dbReference>
<feature type="compositionally biased region" description="Polar residues" evidence="2">
    <location>
        <begin position="722"/>
        <end position="732"/>
    </location>
</feature>
<evidence type="ECO:0000259" key="3">
    <source>
        <dbReference type="PROSITE" id="PS50086"/>
    </source>
</evidence>
<dbReference type="Pfam" id="PF00566">
    <property type="entry name" value="RabGAP-TBC"/>
    <property type="match status" value="1"/>
</dbReference>
<evidence type="ECO:0000256" key="1">
    <source>
        <dbReference type="SAM" id="Coils"/>
    </source>
</evidence>
<dbReference type="GO" id="GO:0005096">
    <property type="term" value="F:GTPase activator activity"/>
    <property type="evidence" value="ECO:0007669"/>
    <property type="project" value="TreeGrafter"/>
</dbReference>
<evidence type="ECO:0000313" key="4">
    <source>
        <dbReference type="EMBL" id="RSH81348.1"/>
    </source>
</evidence>
<dbReference type="InterPro" id="IPR050302">
    <property type="entry name" value="Rab_GAP_TBC_domain"/>
</dbReference>
<feature type="region of interest" description="Disordered" evidence="2">
    <location>
        <begin position="172"/>
        <end position="205"/>
    </location>
</feature>
<dbReference type="Gene3D" id="1.10.8.270">
    <property type="entry name" value="putative rabgap domain of human tbc1 domain family member 14 like domains"/>
    <property type="match status" value="1"/>
</dbReference>
<accession>A0A427XRB9</accession>
<dbReference type="OrthoDB" id="294251at2759"/>
<dbReference type="PROSITE" id="PS50086">
    <property type="entry name" value="TBC_RABGAP"/>
    <property type="match status" value="1"/>
</dbReference>
<keyword evidence="1" id="KW-0175">Coiled coil</keyword>
<dbReference type="STRING" id="1890683.A0A427XRB9"/>
<feature type="compositionally biased region" description="Low complexity" evidence="2">
    <location>
        <begin position="733"/>
        <end position="748"/>
    </location>
</feature>
<organism evidence="4 5">
    <name type="scientific">Saitozyma podzolica</name>
    <dbReference type="NCBI Taxonomy" id="1890683"/>
    <lineage>
        <taxon>Eukaryota</taxon>
        <taxon>Fungi</taxon>
        <taxon>Dikarya</taxon>
        <taxon>Basidiomycota</taxon>
        <taxon>Agaricomycotina</taxon>
        <taxon>Tremellomycetes</taxon>
        <taxon>Tremellales</taxon>
        <taxon>Trimorphomycetaceae</taxon>
        <taxon>Saitozyma</taxon>
    </lineage>
</organism>
<dbReference type="SUPFAM" id="SSF47923">
    <property type="entry name" value="Ypt/Rab-GAP domain of gyp1p"/>
    <property type="match status" value="2"/>
</dbReference>
<proteinExistence type="predicted"/>
<dbReference type="InterPro" id="IPR035969">
    <property type="entry name" value="Rab-GAP_TBC_sf"/>
</dbReference>
<feature type="coiled-coil region" evidence="1">
    <location>
        <begin position="230"/>
        <end position="266"/>
    </location>
</feature>
<dbReference type="AlphaFoldDB" id="A0A427XRB9"/>
<dbReference type="SMART" id="SM00164">
    <property type="entry name" value="TBC"/>
    <property type="match status" value="1"/>
</dbReference>
<feature type="compositionally biased region" description="Polar residues" evidence="2">
    <location>
        <begin position="670"/>
        <end position="698"/>
    </location>
</feature>
<comment type="caution">
    <text evidence="4">The sequence shown here is derived from an EMBL/GenBank/DDBJ whole genome shotgun (WGS) entry which is preliminary data.</text>
</comment>
<feature type="region of interest" description="Disordered" evidence="2">
    <location>
        <begin position="613"/>
        <end position="758"/>
    </location>
</feature>
<protein>
    <recommendedName>
        <fullName evidence="3">Rab-GAP TBC domain-containing protein</fullName>
    </recommendedName>
</protein>
<keyword evidence="5" id="KW-1185">Reference proteome</keyword>
<evidence type="ECO:0000256" key="2">
    <source>
        <dbReference type="SAM" id="MobiDB-lite"/>
    </source>
</evidence>
<feature type="compositionally biased region" description="Low complexity" evidence="2">
    <location>
        <begin position="302"/>
        <end position="326"/>
    </location>
</feature>
<sequence length="1095" mass="117662">MDIPGPSGLHIIAPRPEHPLSPGAHQPFPSLARRSTSVHLPSASAPPRDREQGQPQGYFDLSSTSRHVHGPSISSAHGRRHAASDADLLGIGPSQRLSRRAGPSNKPSPAISDVAALPEALSLDPAPAVPSIPLSPRSTLHALDSLSKDEVAILDTRFDLMSDDELRIYLEHFGAPPPRDSSTDLPTPKVKPGTPPKPQSPALMTGDKIPLFPPSPPSHATHREVVDHPLRILSRAVRELREANSRLEEENERLRLDLERERERKESLQPKQADEISIHDNLTEALSTSLTSNPLLHAIPLARAPSPAPSTRSARPRSPASSASVPYISTPSNRAPSIRSVDVGTPGTPGARIARQSALVDDDDEEAWRRGDGGSSPAFRAIFLATRIITPDPTSILASTRIPANSLIAYLSHTLVSHSRDQGIVAQEPPGRRRSSREARSRAASIASQGEVMSGGTGTGTPSQVKGYGDQALAATASLGRSLLSSVSGATMRGTRTPATAEDSVRPSLMSRVSSSKPYPTTAITAPPVASGSSAQSPADESPPPSVELSSIVPDEARPPTVLLSRRNLGSFFQSSKAVPTLRTATRFNSKDPPLTDRYGFICDMLKDASEAGTPAPASLNGTIPPTPSDVGWIDKRRQSQNGVRSSGSGSRSPVSPEDPTSPPRKSIDSAMSSTSLHRSRTPDSLTPPTSRSQSTSDPNRHRPGPPLNLNPSAAKPVTAKDTLTVSSRGATSLQPGVVSSSPLSSSLTHDAAPAPSASVSRLTVSSLLDQLTEIHDQQQKERTTEWDAFIRKRKGRRNVANKGDEMRWGGGLVGISQIGPGAEEWKAFTRLVRRGIPLAYRADIWAECSGAKDTMVPGEYAEILAVHADDTSPFLAEIDKDVSRTFPGNVFFGGDGPGVAKLRRVLVAYSWHNPAMLAATLLLTHTEEEQAYWVLLSVIERLLPKDFFSPSLIASRADQAVLDDLVRQLVPRVHAHLAQLGVDLASVTFGWFLSIFTDCLPVETLFRVWDVFFVEGHDTLFRVAIAIIKLAENDLCECESVSDLFAFVGGMTSRLWAADKLIALQHSYKPIIRHADLVARCEKQLVALQQELQE</sequence>
<feature type="domain" description="Rab-GAP TBC" evidence="3">
    <location>
        <begin position="836"/>
        <end position="1017"/>
    </location>
</feature>
<name>A0A427XRB9_9TREE</name>
<feature type="region of interest" description="Disordered" evidence="2">
    <location>
        <begin position="1"/>
        <end position="111"/>
    </location>
</feature>
<dbReference type="Gene3D" id="1.10.472.80">
    <property type="entry name" value="Ypt/Rab-GAP domain of gyp1p, domain 3"/>
    <property type="match status" value="1"/>
</dbReference>
<dbReference type="FunFam" id="1.10.8.270:FF:000026">
    <property type="entry name" value="TBC (Tre-2/Bub2/Cdc16) domain family"/>
    <property type="match status" value="1"/>
</dbReference>
<evidence type="ECO:0000313" key="5">
    <source>
        <dbReference type="Proteomes" id="UP000279259"/>
    </source>
</evidence>
<feature type="compositionally biased region" description="Low complexity" evidence="2">
    <location>
        <begin position="640"/>
        <end position="656"/>
    </location>
</feature>
<feature type="region of interest" description="Disordered" evidence="2">
    <location>
        <begin position="421"/>
        <end position="467"/>
    </location>
</feature>
<dbReference type="InterPro" id="IPR000195">
    <property type="entry name" value="Rab-GAP-TBC_dom"/>
</dbReference>
<feature type="compositionally biased region" description="Polar residues" evidence="2">
    <location>
        <begin position="511"/>
        <end position="524"/>
    </location>
</feature>
<dbReference type="GO" id="GO:0031267">
    <property type="term" value="F:small GTPase binding"/>
    <property type="evidence" value="ECO:0007669"/>
    <property type="project" value="TreeGrafter"/>
</dbReference>
<feature type="region of interest" description="Disordered" evidence="2">
    <location>
        <begin position="488"/>
        <end position="554"/>
    </location>
</feature>
<gene>
    <name evidence="4" type="ORF">EHS25_006879</name>
</gene>